<evidence type="ECO:0000313" key="3">
    <source>
        <dbReference type="Proteomes" id="UP000290767"/>
    </source>
</evidence>
<dbReference type="AlphaFoldDB" id="A0A4V1P372"/>
<feature type="transmembrane region" description="Helical" evidence="1">
    <location>
        <begin position="39"/>
        <end position="59"/>
    </location>
</feature>
<proteinExistence type="predicted"/>
<dbReference type="Proteomes" id="UP000290767">
    <property type="component" value="Unassembled WGS sequence"/>
</dbReference>
<accession>A0A4V1P372</accession>
<keyword evidence="1" id="KW-0472">Membrane</keyword>
<keyword evidence="1" id="KW-1133">Transmembrane helix</keyword>
<evidence type="ECO:0000256" key="1">
    <source>
        <dbReference type="SAM" id="Phobius"/>
    </source>
</evidence>
<name>A0A4V1P372_RHILE</name>
<reference evidence="2 3" key="1">
    <citation type="submission" date="2017-03" db="EMBL/GenBank/DDBJ databases">
        <authorList>
            <person name="Safronova V.I."/>
            <person name="Sazanova A.L."/>
            <person name="Chirak E.R."/>
        </authorList>
    </citation>
    <scope>NUCLEOTIDE SEQUENCE [LARGE SCALE GENOMIC DNA]</scope>
    <source>
        <strain evidence="2 3">Tri-43</strain>
    </source>
</reference>
<dbReference type="InterPro" id="IPR029058">
    <property type="entry name" value="AB_hydrolase_fold"/>
</dbReference>
<dbReference type="SUPFAM" id="SSF53474">
    <property type="entry name" value="alpha/beta-Hydrolases"/>
    <property type="match status" value="1"/>
</dbReference>
<sequence length="62" mass="6834">MSGSAVPALKAIGIPTLFLRGEDDQIVPIRINVDRSVSWYRNLMVLTFSLAMAPISLAFQEL</sequence>
<comment type="caution">
    <text evidence="2">The sequence shown here is derived from an EMBL/GenBank/DDBJ whole genome shotgun (WGS) entry which is preliminary data.</text>
</comment>
<gene>
    <name evidence="2" type="ORF">B5P46_02865</name>
</gene>
<dbReference type="EMBL" id="MZMU01000002">
    <property type="protein sequence ID" value="RXT30010.1"/>
    <property type="molecule type" value="Genomic_DNA"/>
</dbReference>
<organism evidence="2 3">
    <name type="scientific">Rhizobium leguminosarum</name>
    <dbReference type="NCBI Taxonomy" id="384"/>
    <lineage>
        <taxon>Bacteria</taxon>
        <taxon>Pseudomonadati</taxon>
        <taxon>Pseudomonadota</taxon>
        <taxon>Alphaproteobacteria</taxon>
        <taxon>Hyphomicrobiales</taxon>
        <taxon>Rhizobiaceae</taxon>
        <taxon>Rhizobium/Agrobacterium group</taxon>
        <taxon>Rhizobium</taxon>
    </lineage>
</organism>
<protein>
    <submittedName>
        <fullName evidence="2">Uncharacterized protein</fullName>
    </submittedName>
</protein>
<dbReference type="RefSeq" id="WP_129417374.1">
    <property type="nucleotide sequence ID" value="NZ_MZMU01000002.1"/>
</dbReference>
<evidence type="ECO:0000313" key="2">
    <source>
        <dbReference type="EMBL" id="RXT30010.1"/>
    </source>
</evidence>
<keyword evidence="1" id="KW-0812">Transmembrane</keyword>